<protein>
    <submittedName>
        <fullName evidence="1">Uncharacterized protein</fullName>
    </submittedName>
</protein>
<dbReference type="KEGG" id="vg:64766938"/>
<dbReference type="Proteomes" id="UP000316777">
    <property type="component" value="Segment"/>
</dbReference>
<proteinExistence type="predicted"/>
<dbReference type="GeneID" id="64766938"/>
<dbReference type="EMBL" id="MK937592">
    <property type="protein sequence ID" value="QDH91692.1"/>
    <property type="molecule type" value="Genomic_DNA"/>
</dbReference>
<keyword evidence="2" id="KW-1185">Reference proteome</keyword>
<reference evidence="1 2" key="1">
    <citation type="submission" date="2019-05" db="EMBL/GenBank/DDBJ databases">
        <authorList>
            <person name="Pope W.H."/>
            <person name="Garlena R.A."/>
            <person name="Russell D.A."/>
            <person name="Jacobs-Sera D."/>
            <person name="Hatfull G.F."/>
        </authorList>
    </citation>
    <scope>NUCLEOTIDE SEQUENCE [LARGE SCALE GENOMIC DNA]</scope>
</reference>
<dbReference type="RefSeq" id="YP_010059703.1">
    <property type="nucleotide sequence ID" value="NC_054727.1"/>
</dbReference>
<gene>
    <name evidence="1" type="primary">14</name>
    <name evidence="1" type="ORF">SEA_PHRAPPUCCINO_14</name>
</gene>
<evidence type="ECO:0000313" key="1">
    <source>
        <dbReference type="EMBL" id="QDH91692.1"/>
    </source>
</evidence>
<organism evidence="1 2">
    <name type="scientific">Mycobacterium phage Phrappuccino</name>
    <dbReference type="NCBI Taxonomy" id="2591223"/>
    <lineage>
        <taxon>Viruses</taxon>
        <taxon>Duplodnaviria</taxon>
        <taxon>Heunggongvirae</taxon>
        <taxon>Uroviricota</taxon>
        <taxon>Caudoviricetes</taxon>
        <taxon>Phrappuccinovirus</taxon>
        <taxon>Phrappuccinovirus phrappuccino</taxon>
        <taxon>Phreappuccinovirus Phrappuccino</taxon>
    </lineage>
</organism>
<accession>A0A514DDK6</accession>
<name>A0A514DDK6_9CAUD</name>
<evidence type="ECO:0000313" key="2">
    <source>
        <dbReference type="Proteomes" id="UP000316777"/>
    </source>
</evidence>
<sequence length="59" mass="6833">MGPYCQFCDHRCFVYREVIVGGERVWSGLMATCQRGMELDRQRLGVDHTGAHNPYLERS</sequence>